<dbReference type="InterPro" id="IPR013324">
    <property type="entry name" value="RNA_pol_sigma_r3/r4-like"/>
</dbReference>
<keyword evidence="7" id="KW-0472">Membrane</keyword>
<dbReference type="InterPro" id="IPR007627">
    <property type="entry name" value="RNA_pol_sigma70_r2"/>
</dbReference>
<evidence type="ECO:0000256" key="7">
    <source>
        <dbReference type="SAM" id="Phobius"/>
    </source>
</evidence>
<dbReference type="InterPro" id="IPR036388">
    <property type="entry name" value="WH-like_DNA-bd_sf"/>
</dbReference>
<evidence type="ECO:0000256" key="1">
    <source>
        <dbReference type="ARBA" id="ARBA00010641"/>
    </source>
</evidence>
<dbReference type="Pfam" id="PF04542">
    <property type="entry name" value="Sigma70_r2"/>
    <property type="match status" value="1"/>
</dbReference>
<dbReference type="InterPro" id="IPR013325">
    <property type="entry name" value="RNA_pol_sigma_r2"/>
</dbReference>
<protein>
    <submittedName>
        <fullName evidence="10">RNA polymerase sigma factor sigM</fullName>
    </submittedName>
</protein>
<evidence type="ECO:0000256" key="2">
    <source>
        <dbReference type="ARBA" id="ARBA00023015"/>
    </source>
</evidence>
<evidence type="ECO:0000313" key="10">
    <source>
        <dbReference type="EMBL" id="SCJ36639.1"/>
    </source>
</evidence>
<dbReference type="GO" id="GO:0006352">
    <property type="term" value="P:DNA-templated transcription initiation"/>
    <property type="evidence" value="ECO:0007669"/>
    <property type="project" value="InterPro"/>
</dbReference>
<dbReference type="InterPro" id="IPR014284">
    <property type="entry name" value="RNA_pol_sigma-70_dom"/>
</dbReference>
<dbReference type="GO" id="GO:0016987">
    <property type="term" value="F:sigma factor activity"/>
    <property type="evidence" value="ECO:0007669"/>
    <property type="project" value="UniProtKB-KW"/>
</dbReference>
<evidence type="ECO:0000259" key="8">
    <source>
        <dbReference type="Pfam" id="PF04542"/>
    </source>
</evidence>
<dbReference type="AlphaFoldDB" id="A0A1C6FU67"/>
<keyword evidence="7" id="KW-0812">Transmembrane</keyword>
<dbReference type="InterPro" id="IPR039425">
    <property type="entry name" value="RNA_pol_sigma-70-like"/>
</dbReference>
<dbReference type="CDD" id="cd06171">
    <property type="entry name" value="Sigma70_r4"/>
    <property type="match status" value="1"/>
</dbReference>
<feature type="domain" description="RNA polymerase sigma factor 70 region 4 type 2" evidence="9">
    <location>
        <begin position="125"/>
        <end position="178"/>
    </location>
</feature>
<feature type="compositionally biased region" description="Low complexity" evidence="6">
    <location>
        <begin position="98"/>
        <end position="112"/>
    </location>
</feature>
<name>A0A1C6FU67_9FIRM</name>
<organism evidence="10">
    <name type="scientific">uncultured Anaerotruncus sp</name>
    <dbReference type="NCBI Taxonomy" id="905011"/>
    <lineage>
        <taxon>Bacteria</taxon>
        <taxon>Bacillati</taxon>
        <taxon>Bacillota</taxon>
        <taxon>Clostridia</taxon>
        <taxon>Eubacteriales</taxon>
        <taxon>Oscillospiraceae</taxon>
        <taxon>Anaerotruncus</taxon>
        <taxon>environmental samples</taxon>
    </lineage>
</organism>
<evidence type="ECO:0000259" key="9">
    <source>
        <dbReference type="Pfam" id="PF08281"/>
    </source>
</evidence>
<evidence type="ECO:0000256" key="3">
    <source>
        <dbReference type="ARBA" id="ARBA00023082"/>
    </source>
</evidence>
<proteinExistence type="inferred from homology"/>
<gene>
    <name evidence="10" type="primary">sigM_1</name>
    <name evidence="10" type="ORF">SAMEA3545359_00115</name>
</gene>
<dbReference type="GO" id="GO:0003677">
    <property type="term" value="F:DNA binding"/>
    <property type="evidence" value="ECO:0007669"/>
    <property type="project" value="UniProtKB-KW"/>
</dbReference>
<keyword evidence="2" id="KW-0805">Transcription regulation</keyword>
<dbReference type="SUPFAM" id="SSF88659">
    <property type="entry name" value="Sigma3 and sigma4 domains of RNA polymerase sigma factors"/>
    <property type="match status" value="1"/>
</dbReference>
<dbReference type="InterPro" id="IPR013249">
    <property type="entry name" value="RNA_pol_sigma70_r4_t2"/>
</dbReference>
<comment type="similarity">
    <text evidence="1">Belongs to the sigma-70 factor family. ECF subfamily.</text>
</comment>
<sequence>MPYTHRQLGQLAQRAAAGDRTAFDALYAATARFQYYRILHLVASPQVAEDLLQQTYLHLWQKIDTVDPPELVAAYLSGISRNLCLQYLRRQRQTPADLSLDDSAAGDLADTAPTPQQMIDRKSDRERLRTALAALPPDEREAVLLRYGQRLKIRDIAIVMARSESTVKRLLKRALGKLRSQMGLGGLLVWPLGPRIAQIAEQSWRQRLAADSGSGRPHCRRPLRLLTAVSAICALLLLGAATAAPVAIVDARWPQTAPQAQPVTLQAQVVCPAGVREVYLQGEEDRWPLEYRGGAYAVSVPRSGAYTLVARGKNGSVARRRLVVSCIDDQPPSLQHSTVEGGCTVFTFADPSGVAEMYCVDAAGTRIDPLLKDLAAGRFVFALPPGSYTTCVRDALGNTGSGCTQVYEK</sequence>
<dbReference type="EMBL" id="FMHG01000001">
    <property type="protein sequence ID" value="SCJ36639.1"/>
    <property type="molecule type" value="Genomic_DNA"/>
</dbReference>
<dbReference type="PANTHER" id="PTHR43133">
    <property type="entry name" value="RNA POLYMERASE ECF-TYPE SIGMA FACTO"/>
    <property type="match status" value="1"/>
</dbReference>
<dbReference type="Pfam" id="PF08281">
    <property type="entry name" value="Sigma70_r4_2"/>
    <property type="match status" value="1"/>
</dbReference>
<dbReference type="Gene3D" id="1.10.10.10">
    <property type="entry name" value="Winged helix-like DNA-binding domain superfamily/Winged helix DNA-binding domain"/>
    <property type="match status" value="1"/>
</dbReference>
<accession>A0A1C6FU67</accession>
<dbReference type="PANTHER" id="PTHR43133:SF52">
    <property type="entry name" value="ECF RNA POLYMERASE SIGMA FACTOR SIGL"/>
    <property type="match status" value="1"/>
</dbReference>
<evidence type="ECO:0000256" key="5">
    <source>
        <dbReference type="ARBA" id="ARBA00023163"/>
    </source>
</evidence>
<dbReference type="SUPFAM" id="SSF88946">
    <property type="entry name" value="Sigma2 domain of RNA polymerase sigma factors"/>
    <property type="match status" value="1"/>
</dbReference>
<keyword evidence="3" id="KW-0731">Sigma factor</keyword>
<feature type="transmembrane region" description="Helical" evidence="7">
    <location>
        <begin position="225"/>
        <end position="248"/>
    </location>
</feature>
<evidence type="ECO:0000256" key="6">
    <source>
        <dbReference type="SAM" id="MobiDB-lite"/>
    </source>
</evidence>
<keyword evidence="7" id="KW-1133">Transmembrane helix</keyword>
<dbReference type="NCBIfam" id="TIGR02937">
    <property type="entry name" value="sigma70-ECF"/>
    <property type="match status" value="1"/>
</dbReference>
<dbReference type="Gene3D" id="1.10.1740.10">
    <property type="match status" value="1"/>
</dbReference>
<evidence type="ECO:0000256" key="4">
    <source>
        <dbReference type="ARBA" id="ARBA00023125"/>
    </source>
</evidence>
<keyword evidence="5" id="KW-0804">Transcription</keyword>
<keyword evidence="4" id="KW-0238">DNA-binding</keyword>
<feature type="domain" description="RNA polymerase sigma-70 region 2" evidence="8">
    <location>
        <begin position="26"/>
        <end position="92"/>
    </location>
</feature>
<feature type="region of interest" description="Disordered" evidence="6">
    <location>
        <begin position="98"/>
        <end position="123"/>
    </location>
</feature>
<reference evidence="10" key="1">
    <citation type="submission" date="2015-09" db="EMBL/GenBank/DDBJ databases">
        <authorList>
            <consortium name="Pathogen Informatics"/>
        </authorList>
    </citation>
    <scope>NUCLEOTIDE SEQUENCE</scope>
    <source>
        <strain evidence="10">2789STDY5834896</strain>
    </source>
</reference>